<comment type="caution">
    <text evidence="1">The sequence shown here is derived from an EMBL/GenBank/DDBJ whole genome shotgun (WGS) entry which is preliminary data.</text>
</comment>
<dbReference type="AlphaFoldDB" id="A0A7J9GKB2"/>
<name>A0A7J9GKB2_9ROSI</name>
<keyword evidence="2" id="KW-1185">Reference proteome</keyword>
<dbReference type="EMBL" id="JABFAD010000005">
    <property type="protein sequence ID" value="MBA0798009.1"/>
    <property type="molecule type" value="Genomic_DNA"/>
</dbReference>
<proteinExistence type="predicted"/>
<dbReference type="OrthoDB" id="1001335at2759"/>
<evidence type="ECO:0008006" key="3">
    <source>
        <dbReference type="Google" id="ProtNLM"/>
    </source>
</evidence>
<evidence type="ECO:0000313" key="1">
    <source>
        <dbReference type="EMBL" id="MBA0798009.1"/>
    </source>
</evidence>
<dbReference type="Proteomes" id="UP000593560">
    <property type="component" value="Unassembled WGS sequence"/>
</dbReference>
<accession>A0A7J9GKB2</accession>
<organism evidence="1 2">
    <name type="scientific">Gossypium harknessii</name>
    <dbReference type="NCBI Taxonomy" id="34285"/>
    <lineage>
        <taxon>Eukaryota</taxon>
        <taxon>Viridiplantae</taxon>
        <taxon>Streptophyta</taxon>
        <taxon>Embryophyta</taxon>
        <taxon>Tracheophyta</taxon>
        <taxon>Spermatophyta</taxon>
        <taxon>Magnoliopsida</taxon>
        <taxon>eudicotyledons</taxon>
        <taxon>Gunneridae</taxon>
        <taxon>Pentapetalae</taxon>
        <taxon>rosids</taxon>
        <taxon>malvids</taxon>
        <taxon>Malvales</taxon>
        <taxon>Malvaceae</taxon>
        <taxon>Malvoideae</taxon>
        <taxon>Gossypium</taxon>
    </lineage>
</organism>
<evidence type="ECO:0000313" key="2">
    <source>
        <dbReference type="Proteomes" id="UP000593560"/>
    </source>
</evidence>
<protein>
    <recommendedName>
        <fullName evidence="3">Reverse transcriptase zinc-binding domain-containing protein</fullName>
    </recommendedName>
</protein>
<reference evidence="1 2" key="1">
    <citation type="journal article" date="2019" name="Genome Biol. Evol.">
        <title>Insights into the evolution of the New World diploid cottons (Gossypium, subgenus Houzingenia) based on genome sequencing.</title>
        <authorList>
            <person name="Grover C.E."/>
            <person name="Arick M.A. 2nd"/>
            <person name="Thrash A."/>
            <person name="Conover J.L."/>
            <person name="Sanders W.S."/>
            <person name="Peterson D.G."/>
            <person name="Frelichowski J.E."/>
            <person name="Scheffler J.A."/>
            <person name="Scheffler B.E."/>
            <person name="Wendel J.F."/>
        </authorList>
    </citation>
    <scope>NUCLEOTIDE SEQUENCE [LARGE SCALE GENOMIC DNA]</scope>
    <source>
        <strain evidence="1">0</strain>
        <tissue evidence="1">Leaf</tissue>
    </source>
</reference>
<sequence>MACFLLPKTLCEEMEAIIAKFWWEKGHAELGNLPSLTWKSIWAVKKLLLQGLSWRIGRGNKVFIWTDRWIPGIEPSAWQNENENRELKTISDLIDGTSKKWKMEIIFSSFQADIAQKILKIPLAETDSEDLRVWKGEATGEFTVRNAYKLLQEDDSSPNNLLQTELKDFYRKLWNLQLP</sequence>
<gene>
    <name evidence="1" type="ORF">Gohar_008648</name>
</gene>